<feature type="compositionally biased region" description="Polar residues" evidence="2">
    <location>
        <begin position="410"/>
        <end position="427"/>
    </location>
</feature>
<evidence type="ECO:0000256" key="2">
    <source>
        <dbReference type="SAM" id="MobiDB-lite"/>
    </source>
</evidence>
<dbReference type="AlphaFoldDB" id="A0A6A6JEC5"/>
<dbReference type="RefSeq" id="XP_033652450.1">
    <property type="nucleotide sequence ID" value="XM_033802415.1"/>
</dbReference>
<reference evidence="3" key="1">
    <citation type="journal article" date="2020" name="Stud. Mycol.">
        <title>101 Dothideomycetes genomes: a test case for predicting lifestyles and emergence of pathogens.</title>
        <authorList>
            <person name="Haridas S."/>
            <person name="Albert R."/>
            <person name="Binder M."/>
            <person name="Bloem J."/>
            <person name="Labutti K."/>
            <person name="Salamov A."/>
            <person name="Andreopoulos B."/>
            <person name="Baker S."/>
            <person name="Barry K."/>
            <person name="Bills G."/>
            <person name="Bluhm B."/>
            <person name="Cannon C."/>
            <person name="Castanera R."/>
            <person name="Culley D."/>
            <person name="Daum C."/>
            <person name="Ezra D."/>
            <person name="Gonzalez J."/>
            <person name="Henrissat B."/>
            <person name="Kuo A."/>
            <person name="Liang C."/>
            <person name="Lipzen A."/>
            <person name="Lutzoni F."/>
            <person name="Magnuson J."/>
            <person name="Mondo S."/>
            <person name="Nolan M."/>
            <person name="Ohm R."/>
            <person name="Pangilinan J."/>
            <person name="Park H.-J."/>
            <person name="Ramirez L."/>
            <person name="Alfaro M."/>
            <person name="Sun H."/>
            <person name="Tritt A."/>
            <person name="Yoshinaga Y."/>
            <person name="Zwiers L.-H."/>
            <person name="Turgeon B."/>
            <person name="Goodwin S."/>
            <person name="Spatafora J."/>
            <person name="Crous P."/>
            <person name="Grigoriev I."/>
        </authorList>
    </citation>
    <scope>NUCLEOTIDE SEQUENCE</scope>
    <source>
        <strain evidence="3">CBS 379.55</strain>
    </source>
</reference>
<dbReference type="GeneID" id="54555590"/>
<sequence>MRETSATPTNPPPTDSIACSAPCLALSRRTAPGFRISNFEHRRAATLYYSSQLKQSDVAHGRVSNTSFKRSTQCAVCLHEHVLRLSIDTFPHSAFSPFPCTPQKPGHGPPRPGGEPKVKSCQLYDASTESWPPSLSSRSEYRLSIRVELGVRHERSAPRRVPVCPLTLTTLGALELSNLRPARSPASANETHDYTTTRNASHEPPYISSLQQRQQQAAEYYRAQHIHSRASSSSGSPARSLRRTPNFERPSSPALELQLLGPHPALRISRRTASAIRFVLEEAIRTPHPFTPDLAEENASMSDLMGAGGGRAANGGARTTAGPVPVSQADRSNIRTPQMIMNQRREREARRQQTEADARAAEEQRKAEEERRKSAERRALAAGVAGAPTTIAPGTQRYAAQSAPLRSGDAPTSASGGPVHSPTSGQAQDVPAGTQYGRPRASSLAQPPQPRPAPASGYDGAAASASDSRRPPPMQHSRRPSAQAGTAAAGASTAASQPAAGAAGGQSGSQARQSTTSSFPHAFERWEQLSSHWEGLTSYWIRHLEQNSEEMKRQPLVQQMSRQITDLSAAGANLFHAVVELQRLRASSERKFQRWFYEHRQEQERAQEREAQLDNMIRVEREARAEAVANMERMAKEKQNAERVVAEMKRELQISKEEARRAWEELGRREQEERDRTMALREGQEIVLGGIHVVPRAVAQGIGTPSQHAGVGDTVYGTGASSGHGIEQHYSYEQAQSPTDTDPFRHGTPLRHDPDVAPLAQGTYIPSGVSAATQPSSRTATHSQAPEQSQISAPANPQQRNISSTQHSPSQSQTPTTRPEAFYQQPSAYLHRSTEAGAGIPEDEQQSYVTSTQADDSEEEEYVIDDNGNFLLDEQGHRVPYRSLHTHDDMSDEFDVQEERRRELEHLQRYGSAPQGETSYTTTTSGGGSYGQGYVSSSIPDYSGAGYGSEWAGMRHHHPTRLSDVLEEDERSRTSPSRASQASRGRY</sequence>
<feature type="region of interest" description="Disordered" evidence="2">
    <location>
        <begin position="307"/>
        <end position="519"/>
    </location>
</feature>
<feature type="compositionally biased region" description="Low complexity" evidence="2">
    <location>
        <begin position="803"/>
        <end position="819"/>
    </location>
</feature>
<evidence type="ECO:0000313" key="4">
    <source>
        <dbReference type="Proteomes" id="UP000800097"/>
    </source>
</evidence>
<feature type="compositionally biased region" description="Low complexity" evidence="2">
    <location>
        <begin position="226"/>
        <end position="239"/>
    </location>
</feature>
<feature type="compositionally biased region" description="Low complexity" evidence="2">
    <location>
        <begin position="508"/>
        <end position="518"/>
    </location>
</feature>
<evidence type="ECO:0000313" key="3">
    <source>
        <dbReference type="EMBL" id="KAF2274911.1"/>
    </source>
</evidence>
<dbReference type="EMBL" id="ML986500">
    <property type="protein sequence ID" value="KAF2274911.1"/>
    <property type="molecule type" value="Genomic_DNA"/>
</dbReference>
<feature type="region of interest" description="Disordered" evidence="2">
    <location>
        <begin position="838"/>
        <end position="860"/>
    </location>
</feature>
<feature type="compositionally biased region" description="Low complexity" evidence="2">
    <location>
        <begin position="480"/>
        <end position="501"/>
    </location>
</feature>
<accession>A0A6A6JEC5</accession>
<keyword evidence="1" id="KW-0175">Coiled coil</keyword>
<gene>
    <name evidence="3" type="ORF">EI97DRAFT_495093</name>
</gene>
<keyword evidence="4" id="KW-1185">Reference proteome</keyword>
<feature type="coiled-coil region" evidence="1">
    <location>
        <begin position="624"/>
        <end position="658"/>
    </location>
</feature>
<dbReference type="OrthoDB" id="5945798at2759"/>
<protein>
    <submittedName>
        <fullName evidence="3">Uncharacterized protein</fullName>
    </submittedName>
</protein>
<feature type="compositionally biased region" description="Polar residues" evidence="2">
    <location>
        <begin position="974"/>
        <end position="987"/>
    </location>
</feature>
<feature type="compositionally biased region" description="Polar residues" evidence="2">
    <location>
        <begin position="770"/>
        <end position="802"/>
    </location>
</feature>
<name>A0A6A6JEC5_WESOR</name>
<organism evidence="3 4">
    <name type="scientific">Westerdykella ornata</name>
    <dbReference type="NCBI Taxonomy" id="318751"/>
    <lineage>
        <taxon>Eukaryota</taxon>
        <taxon>Fungi</taxon>
        <taxon>Dikarya</taxon>
        <taxon>Ascomycota</taxon>
        <taxon>Pezizomycotina</taxon>
        <taxon>Dothideomycetes</taxon>
        <taxon>Pleosporomycetidae</taxon>
        <taxon>Pleosporales</taxon>
        <taxon>Sporormiaceae</taxon>
        <taxon>Westerdykella</taxon>
    </lineage>
</organism>
<feature type="compositionally biased region" description="Basic and acidic residues" evidence="2">
    <location>
        <begin position="343"/>
        <end position="379"/>
    </location>
</feature>
<feature type="region of interest" description="Disordered" evidence="2">
    <location>
        <begin position="226"/>
        <end position="250"/>
    </location>
</feature>
<dbReference type="Proteomes" id="UP000800097">
    <property type="component" value="Unassembled WGS sequence"/>
</dbReference>
<feature type="region of interest" description="Disordered" evidence="2">
    <location>
        <begin position="182"/>
        <end position="206"/>
    </location>
</feature>
<feature type="region of interest" description="Disordered" evidence="2">
    <location>
        <begin position="703"/>
        <end position="820"/>
    </location>
</feature>
<feature type="compositionally biased region" description="Polar residues" evidence="2">
    <location>
        <begin position="731"/>
        <end position="740"/>
    </location>
</feature>
<proteinExistence type="predicted"/>
<feature type="region of interest" description="Disordered" evidence="2">
    <location>
        <begin position="907"/>
        <end position="987"/>
    </location>
</feature>
<evidence type="ECO:0000256" key="1">
    <source>
        <dbReference type="SAM" id="Coils"/>
    </source>
</evidence>
<feature type="compositionally biased region" description="Polar residues" evidence="2">
    <location>
        <begin position="329"/>
        <end position="341"/>
    </location>
</feature>
<feature type="compositionally biased region" description="Basic and acidic residues" evidence="2">
    <location>
        <begin position="742"/>
        <end position="755"/>
    </location>
</feature>
<feature type="compositionally biased region" description="Low complexity" evidence="2">
    <location>
        <begin position="454"/>
        <end position="466"/>
    </location>
</feature>